<evidence type="ECO:0000313" key="2">
    <source>
        <dbReference type="Proteomes" id="UP001152604"/>
    </source>
</evidence>
<protein>
    <submittedName>
        <fullName evidence="1">Uncharacterized protein</fullName>
    </submittedName>
</protein>
<dbReference type="Proteomes" id="UP001152604">
    <property type="component" value="Unassembled WGS sequence"/>
</dbReference>
<comment type="caution">
    <text evidence="1">The sequence shown here is derived from an EMBL/GenBank/DDBJ whole genome shotgun (WGS) entry which is preliminary data.</text>
</comment>
<organism evidence="1 2">
    <name type="scientific">Mesorhizobium ventifaucium</name>
    <dbReference type="NCBI Taxonomy" id="666020"/>
    <lineage>
        <taxon>Bacteria</taxon>
        <taxon>Pseudomonadati</taxon>
        <taxon>Pseudomonadota</taxon>
        <taxon>Alphaproteobacteria</taxon>
        <taxon>Hyphomicrobiales</taxon>
        <taxon>Phyllobacteriaceae</taxon>
        <taxon>Mesorhizobium</taxon>
    </lineage>
</organism>
<dbReference type="EMBL" id="CAKXZS010000014">
    <property type="protein sequence ID" value="CAH2399129.1"/>
    <property type="molecule type" value="Genomic_DNA"/>
</dbReference>
<sequence>MIVDHVGADDVSFCATEIAEEIVEAWDNGGCAHGAAPSRWSFSAAAAASSAALAQAGQRSAKSRRSLPP</sequence>
<gene>
    <name evidence="1" type="ORF">MES4922_210111</name>
</gene>
<proteinExistence type="predicted"/>
<keyword evidence="2" id="KW-1185">Reference proteome</keyword>
<reference evidence="1" key="1">
    <citation type="submission" date="2022-03" db="EMBL/GenBank/DDBJ databases">
        <authorList>
            <person name="Brunel B."/>
        </authorList>
    </citation>
    <scope>NUCLEOTIDE SEQUENCE</scope>
    <source>
        <strain evidence="1">STM4922sample</strain>
    </source>
</reference>
<accession>A0ABM9DR32</accession>
<evidence type="ECO:0000313" key="1">
    <source>
        <dbReference type="EMBL" id="CAH2399129.1"/>
    </source>
</evidence>
<name>A0ABM9DR32_9HYPH</name>